<feature type="transmembrane region" description="Helical" evidence="5">
    <location>
        <begin position="72"/>
        <end position="96"/>
    </location>
</feature>
<dbReference type="InterPro" id="IPR007829">
    <property type="entry name" value="TM2"/>
</dbReference>
<evidence type="ECO:0000256" key="5">
    <source>
        <dbReference type="SAM" id="Phobius"/>
    </source>
</evidence>
<accession>A0A162ZXN0</accession>
<evidence type="ECO:0000256" key="1">
    <source>
        <dbReference type="ARBA" id="ARBA00004141"/>
    </source>
</evidence>
<dbReference type="GO" id="GO:0016020">
    <property type="term" value="C:membrane"/>
    <property type="evidence" value="ECO:0007669"/>
    <property type="project" value="UniProtKB-SubCell"/>
</dbReference>
<evidence type="ECO:0000256" key="2">
    <source>
        <dbReference type="ARBA" id="ARBA00022692"/>
    </source>
</evidence>
<evidence type="ECO:0000313" key="8">
    <source>
        <dbReference type="Proteomes" id="UP000076715"/>
    </source>
</evidence>
<gene>
    <name evidence="7" type="ORF">AWE51_25325</name>
</gene>
<dbReference type="RefSeq" id="WP_066314892.1">
    <property type="nucleotide sequence ID" value="NZ_CANLSS010000005.1"/>
</dbReference>
<reference evidence="7 8" key="1">
    <citation type="submission" date="2016-01" db="EMBL/GenBank/DDBJ databases">
        <title>The draft genome sequence of Aquimarina sp. RZW4-3-2.</title>
        <authorList>
            <person name="Wang Y."/>
        </authorList>
    </citation>
    <scope>NUCLEOTIDE SEQUENCE [LARGE SCALE GENOMIC DNA]</scope>
    <source>
        <strain evidence="7 8">RZW4-3-2</strain>
    </source>
</reference>
<feature type="transmembrane region" description="Helical" evidence="5">
    <location>
        <begin position="46"/>
        <end position="65"/>
    </location>
</feature>
<feature type="domain" description="TM2" evidence="6">
    <location>
        <begin position="42"/>
        <end position="95"/>
    </location>
</feature>
<evidence type="ECO:0000256" key="3">
    <source>
        <dbReference type="ARBA" id="ARBA00022989"/>
    </source>
</evidence>
<dbReference type="STRING" id="1642818.AWE51_25325"/>
<sequence>MSEENNNLGDDIKKGAEEAAETVKDSANDFAEGAKEILNSQDNKKILAGILAIFLGSLGVHKFILGYQKEGFILLGISVAAYILSCLAVGLLFIWIPSVIGLIEGIIYLTKSDEEFYQTYQVGKKPWF</sequence>
<evidence type="ECO:0000256" key="4">
    <source>
        <dbReference type="ARBA" id="ARBA00023136"/>
    </source>
</evidence>
<dbReference type="Pfam" id="PF05154">
    <property type="entry name" value="TM2"/>
    <property type="match status" value="1"/>
</dbReference>
<proteinExistence type="predicted"/>
<protein>
    <recommendedName>
        <fullName evidence="6">TM2 domain-containing protein</fullName>
    </recommendedName>
</protein>
<comment type="caution">
    <text evidence="7">The sequence shown here is derived from an EMBL/GenBank/DDBJ whole genome shotgun (WGS) entry which is preliminary data.</text>
</comment>
<name>A0A162ZXN0_9FLAO</name>
<dbReference type="AlphaFoldDB" id="A0A162ZXN0"/>
<keyword evidence="4 5" id="KW-0472">Membrane</keyword>
<organism evidence="7 8">
    <name type="scientific">Aquimarina aggregata</name>
    <dbReference type="NCBI Taxonomy" id="1642818"/>
    <lineage>
        <taxon>Bacteria</taxon>
        <taxon>Pseudomonadati</taxon>
        <taxon>Bacteroidota</taxon>
        <taxon>Flavobacteriia</taxon>
        <taxon>Flavobacteriales</taxon>
        <taxon>Flavobacteriaceae</taxon>
        <taxon>Aquimarina</taxon>
    </lineage>
</organism>
<evidence type="ECO:0000259" key="6">
    <source>
        <dbReference type="Pfam" id="PF05154"/>
    </source>
</evidence>
<comment type="subcellular location">
    <subcellularLocation>
        <location evidence="1">Membrane</location>
        <topology evidence="1">Multi-pass membrane protein</topology>
    </subcellularLocation>
</comment>
<dbReference type="OrthoDB" id="9816361at2"/>
<keyword evidence="2 5" id="KW-0812">Transmembrane</keyword>
<dbReference type="Proteomes" id="UP000076715">
    <property type="component" value="Unassembled WGS sequence"/>
</dbReference>
<keyword evidence="3 5" id="KW-1133">Transmembrane helix</keyword>
<evidence type="ECO:0000313" key="7">
    <source>
        <dbReference type="EMBL" id="KZS40115.1"/>
    </source>
</evidence>
<dbReference type="EMBL" id="LQRT01000017">
    <property type="protein sequence ID" value="KZS40115.1"/>
    <property type="molecule type" value="Genomic_DNA"/>
</dbReference>
<keyword evidence="8" id="KW-1185">Reference proteome</keyword>